<name>A0A8H3BQL7_9AGAM</name>
<sequence>MTIQPNVPYWLINVKHARGKDLSAQSIQGVGQEVAAMDLSGGDGQSIIAFEWHGGDNQKWLFEPTGNGTYHIKNFTANKYITFPDEPNDGKQVIATDGPREWEVRVGREDDDDSEPPSIRIFVPGTRQNLDLTNHGDITPGNPVQLWEQTPGKGQAWYFIQGK</sequence>
<dbReference type="InterPro" id="IPR035992">
    <property type="entry name" value="Ricin_B-like_lectins"/>
</dbReference>
<dbReference type="InterPro" id="IPR000772">
    <property type="entry name" value="Ricin_B_lectin"/>
</dbReference>
<dbReference type="Pfam" id="PF14200">
    <property type="entry name" value="RicinB_lectin_2"/>
    <property type="match status" value="1"/>
</dbReference>
<protein>
    <recommendedName>
        <fullName evidence="1">Ricin B lectin domain-containing protein</fullName>
    </recommendedName>
</protein>
<reference evidence="2" key="1">
    <citation type="submission" date="2021-01" db="EMBL/GenBank/DDBJ databases">
        <authorList>
            <person name="Kaushik A."/>
        </authorList>
    </citation>
    <scope>NUCLEOTIDE SEQUENCE</scope>
    <source>
        <strain evidence="2">AG3-T5</strain>
    </source>
</reference>
<comment type="caution">
    <text evidence="2">The sequence shown here is derived from an EMBL/GenBank/DDBJ whole genome shotgun (WGS) entry which is preliminary data.</text>
</comment>
<accession>A0A8H3BQL7</accession>
<evidence type="ECO:0000313" key="2">
    <source>
        <dbReference type="EMBL" id="CAE6462327.1"/>
    </source>
</evidence>
<evidence type="ECO:0000313" key="3">
    <source>
        <dbReference type="Proteomes" id="UP000663841"/>
    </source>
</evidence>
<organism evidence="2 3">
    <name type="scientific">Rhizoctonia solani</name>
    <dbReference type="NCBI Taxonomy" id="456999"/>
    <lineage>
        <taxon>Eukaryota</taxon>
        <taxon>Fungi</taxon>
        <taxon>Dikarya</taxon>
        <taxon>Basidiomycota</taxon>
        <taxon>Agaricomycotina</taxon>
        <taxon>Agaricomycetes</taxon>
        <taxon>Cantharellales</taxon>
        <taxon>Ceratobasidiaceae</taxon>
        <taxon>Rhizoctonia</taxon>
    </lineage>
</organism>
<dbReference type="Proteomes" id="UP000663841">
    <property type="component" value="Unassembled WGS sequence"/>
</dbReference>
<dbReference type="AlphaFoldDB" id="A0A8H3BQL7"/>
<gene>
    <name evidence="2" type="ORF">RDB_LOCUS154856</name>
</gene>
<evidence type="ECO:0000259" key="1">
    <source>
        <dbReference type="Pfam" id="PF14200"/>
    </source>
</evidence>
<feature type="domain" description="Ricin B lectin" evidence="1">
    <location>
        <begin position="56"/>
        <end position="147"/>
    </location>
</feature>
<dbReference type="CDD" id="cd23422">
    <property type="entry name" value="beta-trefoil_Ricin_MPL_CNL"/>
    <property type="match status" value="1"/>
</dbReference>
<dbReference type="Gene3D" id="2.80.10.50">
    <property type="match status" value="1"/>
</dbReference>
<dbReference type="SUPFAM" id="SSF50370">
    <property type="entry name" value="Ricin B-like lectins"/>
    <property type="match status" value="1"/>
</dbReference>
<proteinExistence type="predicted"/>
<dbReference type="EMBL" id="CAJMWW010000281">
    <property type="protein sequence ID" value="CAE6462327.1"/>
    <property type="molecule type" value="Genomic_DNA"/>
</dbReference>